<organism evidence="10 11">
    <name type="scientific">Micromonospora vulcania</name>
    <dbReference type="NCBI Taxonomy" id="1441873"/>
    <lineage>
        <taxon>Bacteria</taxon>
        <taxon>Bacillati</taxon>
        <taxon>Actinomycetota</taxon>
        <taxon>Actinomycetes</taxon>
        <taxon>Micromonosporales</taxon>
        <taxon>Micromonosporaceae</taxon>
        <taxon>Micromonospora</taxon>
    </lineage>
</organism>
<dbReference type="InterPro" id="IPR000719">
    <property type="entry name" value="Prot_kinase_dom"/>
</dbReference>
<keyword evidence="5 10" id="KW-0418">Kinase</keyword>
<keyword evidence="4 7" id="KW-0547">Nucleotide-binding</keyword>
<evidence type="ECO:0000256" key="2">
    <source>
        <dbReference type="ARBA" id="ARBA00022527"/>
    </source>
</evidence>
<keyword evidence="6 7" id="KW-0067">ATP-binding</keyword>
<evidence type="ECO:0000259" key="9">
    <source>
        <dbReference type="PROSITE" id="PS50011"/>
    </source>
</evidence>
<evidence type="ECO:0000256" key="8">
    <source>
        <dbReference type="SAM" id="MobiDB-lite"/>
    </source>
</evidence>
<evidence type="ECO:0000313" key="10">
    <source>
        <dbReference type="EMBL" id="MFC5923318.1"/>
    </source>
</evidence>
<keyword evidence="11" id="KW-1185">Reference proteome</keyword>
<feature type="region of interest" description="Disordered" evidence="8">
    <location>
        <begin position="215"/>
        <end position="241"/>
    </location>
</feature>
<dbReference type="InterPro" id="IPR017441">
    <property type="entry name" value="Protein_kinase_ATP_BS"/>
</dbReference>
<dbReference type="InterPro" id="IPR008271">
    <property type="entry name" value="Ser/Thr_kinase_AS"/>
</dbReference>
<dbReference type="Proteomes" id="UP001596226">
    <property type="component" value="Unassembled WGS sequence"/>
</dbReference>
<dbReference type="PROSITE" id="PS00107">
    <property type="entry name" value="PROTEIN_KINASE_ATP"/>
    <property type="match status" value="1"/>
</dbReference>
<dbReference type="CDD" id="cd14014">
    <property type="entry name" value="STKc_PknB_like"/>
    <property type="match status" value="1"/>
</dbReference>
<accession>A0ABW1H2C0</accession>
<protein>
    <recommendedName>
        <fullName evidence="1">non-specific serine/threonine protein kinase</fullName>
        <ecNumber evidence="1">2.7.11.1</ecNumber>
    </recommendedName>
</protein>
<feature type="binding site" evidence="7">
    <location>
        <position position="45"/>
    </location>
    <ligand>
        <name>ATP</name>
        <dbReference type="ChEBI" id="CHEBI:30616"/>
    </ligand>
</feature>
<dbReference type="PANTHER" id="PTHR43289:SF6">
    <property type="entry name" value="SERINE_THREONINE-PROTEIN KINASE NEKL-3"/>
    <property type="match status" value="1"/>
</dbReference>
<comment type="caution">
    <text evidence="10">The sequence shown here is derived from an EMBL/GenBank/DDBJ whole genome shotgun (WGS) entry which is preliminary data.</text>
</comment>
<evidence type="ECO:0000256" key="1">
    <source>
        <dbReference type="ARBA" id="ARBA00012513"/>
    </source>
</evidence>
<dbReference type="Gene3D" id="1.10.510.10">
    <property type="entry name" value="Transferase(Phosphotransferase) domain 1"/>
    <property type="match status" value="1"/>
</dbReference>
<dbReference type="PANTHER" id="PTHR43289">
    <property type="entry name" value="MITOGEN-ACTIVATED PROTEIN KINASE KINASE KINASE 20-RELATED"/>
    <property type="match status" value="1"/>
</dbReference>
<evidence type="ECO:0000256" key="4">
    <source>
        <dbReference type="ARBA" id="ARBA00022741"/>
    </source>
</evidence>
<dbReference type="Pfam" id="PF00069">
    <property type="entry name" value="Pkinase"/>
    <property type="match status" value="1"/>
</dbReference>
<gene>
    <name evidence="10" type="ORF">ACFQGL_08180</name>
</gene>
<evidence type="ECO:0000256" key="7">
    <source>
        <dbReference type="PROSITE-ProRule" id="PRU10141"/>
    </source>
</evidence>
<dbReference type="RefSeq" id="WP_377508387.1">
    <property type="nucleotide sequence ID" value="NZ_JBHSQS010000004.1"/>
</dbReference>
<dbReference type="GO" id="GO:0004674">
    <property type="term" value="F:protein serine/threonine kinase activity"/>
    <property type="evidence" value="ECO:0007669"/>
    <property type="project" value="UniProtKB-EC"/>
</dbReference>
<reference evidence="11" key="1">
    <citation type="journal article" date="2019" name="Int. J. Syst. Evol. Microbiol.">
        <title>The Global Catalogue of Microorganisms (GCM) 10K type strain sequencing project: providing services to taxonomists for standard genome sequencing and annotation.</title>
        <authorList>
            <consortium name="The Broad Institute Genomics Platform"/>
            <consortium name="The Broad Institute Genome Sequencing Center for Infectious Disease"/>
            <person name="Wu L."/>
            <person name="Ma J."/>
        </authorList>
    </citation>
    <scope>NUCLEOTIDE SEQUENCE [LARGE SCALE GENOMIC DNA]</scope>
    <source>
        <strain evidence="11">CGMCC 4.7144</strain>
    </source>
</reference>
<proteinExistence type="predicted"/>
<feature type="compositionally biased region" description="Low complexity" evidence="8">
    <location>
        <begin position="219"/>
        <end position="241"/>
    </location>
</feature>
<dbReference type="PROSITE" id="PS50011">
    <property type="entry name" value="PROTEIN_KINASE_DOM"/>
    <property type="match status" value="1"/>
</dbReference>
<keyword evidence="2" id="KW-0723">Serine/threonine-protein kinase</keyword>
<dbReference type="InterPro" id="IPR011009">
    <property type="entry name" value="Kinase-like_dom_sf"/>
</dbReference>
<dbReference type="SUPFAM" id="SSF56112">
    <property type="entry name" value="Protein kinase-like (PK-like)"/>
    <property type="match status" value="1"/>
</dbReference>
<evidence type="ECO:0000256" key="3">
    <source>
        <dbReference type="ARBA" id="ARBA00022679"/>
    </source>
</evidence>
<dbReference type="SMART" id="SM00220">
    <property type="entry name" value="S_TKc"/>
    <property type="match status" value="1"/>
</dbReference>
<sequence length="487" mass="51361">MAHNTAVSVPDKIGRYRVLRRIGSGAFATVWLGADDDLDASVAIKVLADNWSYHPDLRERFEQEARIMRRADSSLLVRVLDVGELPDGRPYLVMPYAAGGTLADRLTSGPMPVREALLVAADIAGAVAVLHEAGVLHRDLKPSNVLFQPTPGRDRVLVADLGLAKALANASGFTIAAGTPGYMPPEQTTPGGGLDIRADVYAIGATMYHMLTGHPPEQARPVASRSGRAARSAPRPSQVRPGILPAVDDVVRRALHPEPRQRWASAEAMIEELHRVIALMERDTSRGRVVQWLGRVVGVGVALTAVLATTGSSPTSPARSGWVRVQDAFGVLSIAVPPSWAGQLKDAGWNPSAVRLPAGHAPGLVVAPDLAVWSDPATAVPGVFVGASKALLASGPAPALPGHTSCVQQPDRTVDVGGNLARVRRWTSCGASVSFSEVVLAVPQRSYGVYVQIKQVGDADLTDEILAGLRMSSSLAPQAGRIGFAYS</sequence>
<feature type="domain" description="Protein kinase" evidence="9">
    <location>
        <begin position="16"/>
        <end position="277"/>
    </location>
</feature>
<dbReference type="Gene3D" id="3.30.200.20">
    <property type="entry name" value="Phosphorylase Kinase, domain 1"/>
    <property type="match status" value="1"/>
</dbReference>
<dbReference type="PROSITE" id="PS00108">
    <property type="entry name" value="PROTEIN_KINASE_ST"/>
    <property type="match status" value="1"/>
</dbReference>
<keyword evidence="3 10" id="KW-0808">Transferase</keyword>
<dbReference type="EMBL" id="JBHSQS010000004">
    <property type="protein sequence ID" value="MFC5923318.1"/>
    <property type="molecule type" value="Genomic_DNA"/>
</dbReference>
<evidence type="ECO:0000256" key="5">
    <source>
        <dbReference type="ARBA" id="ARBA00022777"/>
    </source>
</evidence>
<dbReference type="EC" id="2.7.11.1" evidence="1"/>
<evidence type="ECO:0000313" key="11">
    <source>
        <dbReference type="Proteomes" id="UP001596226"/>
    </source>
</evidence>
<name>A0ABW1H2C0_9ACTN</name>
<evidence type="ECO:0000256" key="6">
    <source>
        <dbReference type="ARBA" id="ARBA00022840"/>
    </source>
</evidence>